<dbReference type="Proteomes" id="UP000887013">
    <property type="component" value="Unassembled WGS sequence"/>
</dbReference>
<evidence type="ECO:0000313" key="2">
    <source>
        <dbReference type="Proteomes" id="UP000887013"/>
    </source>
</evidence>
<organism evidence="1 2">
    <name type="scientific">Nephila pilipes</name>
    <name type="common">Giant wood spider</name>
    <name type="synonym">Nephila maculata</name>
    <dbReference type="NCBI Taxonomy" id="299642"/>
    <lineage>
        <taxon>Eukaryota</taxon>
        <taxon>Metazoa</taxon>
        <taxon>Ecdysozoa</taxon>
        <taxon>Arthropoda</taxon>
        <taxon>Chelicerata</taxon>
        <taxon>Arachnida</taxon>
        <taxon>Araneae</taxon>
        <taxon>Araneomorphae</taxon>
        <taxon>Entelegynae</taxon>
        <taxon>Araneoidea</taxon>
        <taxon>Nephilidae</taxon>
        <taxon>Nephila</taxon>
    </lineage>
</organism>
<name>A0A8X6Q5E3_NEPPI</name>
<dbReference type="EMBL" id="BMAW01121985">
    <property type="protein sequence ID" value="GFT96837.1"/>
    <property type="molecule type" value="Genomic_DNA"/>
</dbReference>
<comment type="caution">
    <text evidence="1">The sequence shown here is derived from an EMBL/GenBank/DDBJ whole genome shotgun (WGS) entry which is preliminary data.</text>
</comment>
<reference evidence="1" key="1">
    <citation type="submission" date="2020-08" db="EMBL/GenBank/DDBJ databases">
        <title>Multicomponent nature underlies the extraordinary mechanical properties of spider dragline silk.</title>
        <authorList>
            <person name="Kono N."/>
            <person name="Nakamura H."/>
            <person name="Mori M."/>
            <person name="Yoshida Y."/>
            <person name="Ohtoshi R."/>
            <person name="Malay A.D."/>
            <person name="Moran D.A.P."/>
            <person name="Tomita M."/>
            <person name="Numata K."/>
            <person name="Arakawa K."/>
        </authorList>
    </citation>
    <scope>NUCLEOTIDE SEQUENCE</scope>
</reference>
<dbReference type="AlphaFoldDB" id="A0A8X6Q5E3"/>
<evidence type="ECO:0000313" key="1">
    <source>
        <dbReference type="EMBL" id="GFT96837.1"/>
    </source>
</evidence>
<protein>
    <submittedName>
        <fullName evidence="1">Uncharacterized protein</fullName>
    </submittedName>
</protein>
<keyword evidence="2" id="KW-1185">Reference proteome</keyword>
<accession>A0A8X6Q5E3</accession>
<gene>
    <name evidence="1" type="ORF">NPIL_40531</name>
</gene>
<sequence length="136" mass="15762">MHEQLRNTLTCSIGTLHERADVFPGPQPIPTEPVHQWRKTTCSPHRTNYFNPAPHYQDANTFKESQPPYHRLVLRVNNEKKTQALFQNIQVQACASNVQLSDRNKTRSRLRYFTIKTHVLSFKTNSIFLPSGGFKN</sequence>
<proteinExistence type="predicted"/>